<dbReference type="SUPFAM" id="SSF56645">
    <property type="entry name" value="Acyl-CoA dehydrogenase NM domain-like"/>
    <property type="match status" value="1"/>
</dbReference>
<dbReference type="InterPro" id="IPR006089">
    <property type="entry name" value="Acyl-CoA_DH_CS"/>
</dbReference>
<dbReference type="Gene3D" id="1.20.140.10">
    <property type="entry name" value="Butyryl-CoA Dehydrogenase, subunit A, domain 3"/>
    <property type="match status" value="1"/>
</dbReference>
<dbReference type="AlphaFoldDB" id="A0A4R2J956"/>
<comment type="cofactor">
    <cofactor evidence="1 10">
        <name>FAD</name>
        <dbReference type="ChEBI" id="CHEBI:57692"/>
    </cofactor>
</comment>
<keyword evidence="6 10" id="KW-0560">Oxidoreductase</keyword>
<dbReference type="Gene3D" id="2.40.110.10">
    <property type="entry name" value="Butyryl-CoA Dehydrogenase, subunit A, domain 2"/>
    <property type="match status" value="1"/>
</dbReference>
<dbReference type="FunFam" id="2.40.110.10:FF:000002">
    <property type="entry name" value="Acyl-CoA dehydrogenase fadE12"/>
    <property type="match status" value="1"/>
</dbReference>
<evidence type="ECO:0000259" key="12">
    <source>
        <dbReference type="Pfam" id="PF02770"/>
    </source>
</evidence>
<keyword evidence="4 10" id="KW-0285">Flavoprotein</keyword>
<dbReference type="InterPro" id="IPR036250">
    <property type="entry name" value="AcylCo_DH-like_C"/>
</dbReference>
<name>A0A4R2J956_9ACTN</name>
<dbReference type="GO" id="GO:0050660">
    <property type="term" value="F:flavin adenine dinucleotide binding"/>
    <property type="evidence" value="ECO:0007669"/>
    <property type="project" value="InterPro"/>
</dbReference>
<feature type="domain" description="Acyl-CoA dehydrogenase/oxidase N-terminal" evidence="13">
    <location>
        <begin position="8"/>
        <end position="119"/>
    </location>
</feature>
<dbReference type="FunFam" id="1.20.140.10:FF:000001">
    <property type="entry name" value="Acyl-CoA dehydrogenase"/>
    <property type="match status" value="1"/>
</dbReference>
<dbReference type="Pfam" id="PF02771">
    <property type="entry name" value="Acyl-CoA_dh_N"/>
    <property type="match status" value="1"/>
</dbReference>
<dbReference type="Proteomes" id="UP000295573">
    <property type="component" value="Unassembled WGS sequence"/>
</dbReference>
<comment type="function">
    <text evidence="7">Catalyzes the dehydrogenation at the alpha-beta position of ACP-bound acyl chains. This results in the introduction of a double bond in the lipidic chain, which is further transferred to the epsilon-amino group of lysine residue in the mycobactin core by MbtK.</text>
</comment>
<dbReference type="PANTHER" id="PTHR48083:SF20">
    <property type="entry name" value="LONG-CHAIN SPECIFIC ACYL-COA DEHYDROGENASE, MITOCHONDRIAL"/>
    <property type="match status" value="1"/>
</dbReference>
<gene>
    <name evidence="14" type="ORF">EV646_101466</name>
</gene>
<dbReference type="PROSITE" id="PS00072">
    <property type="entry name" value="ACYL_COA_DH_1"/>
    <property type="match status" value="1"/>
</dbReference>
<comment type="similarity">
    <text evidence="3 10">Belongs to the acyl-CoA dehydrogenase family.</text>
</comment>
<dbReference type="InterPro" id="IPR009100">
    <property type="entry name" value="AcylCoA_DH/oxidase_NM_dom_sf"/>
</dbReference>
<proteinExistence type="inferred from homology"/>
<dbReference type="PANTHER" id="PTHR48083">
    <property type="entry name" value="MEDIUM-CHAIN SPECIFIC ACYL-COA DEHYDROGENASE, MITOCHONDRIAL-RELATED"/>
    <property type="match status" value="1"/>
</dbReference>
<dbReference type="GO" id="GO:0005737">
    <property type="term" value="C:cytoplasm"/>
    <property type="evidence" value="ECO:0007669"/>
    <property type="project" value="TreeGrafter"/>
</dbReference>
<evidence type="ECO:0000256" key="10">
    <source>
        <dbReference type="RuleBase" id="RU362125"/>
    </source>
</evidence>
<comment type="pathway">
    <text evidence="2">Siderophore biosynthesis; mycobactin biosynthesis.</text>
</comment>
<dbReference type="InterPro" id="IPR050741">
    <property type="entry name" value="Acyl-CoA_dehydrogenase"/>
</dbReference>
<feature type="domain" description="Acyl-CoA oxidase/dehydrogenase middle" evidence="12">
    <location>
        <begin position="123"/>
        <end position="218"/>
    </location>
</feature>
<feature type="domain" description="Acyl-CoA dehydrogenase/oxidase C-terminal" evidence="11">
    <location>
        <begin position="230"/>
        <end position="378"/>
    </location>
</feature>
<evidence type="ECO:0000256" key="4">
    <source>
        <dbReference type="ARBA" id="ARBA00022630"/>
    </source>
</evidence>
<dbReference type="SUPFAM" id="SSF47203">
    <property type="entry name" value="Acyl-CoA dehydrogenase C-terminal domain-like"/>
    <property type="match status" value="1"/>
</dbReference>
<reference evidence="14 15" key="1">
    <citation type="journal article" date="2015" name="Stand. Genomic Sci.">
        <title>Genomic Encyclopedia of Bacterial and Archaeal Type Strains, Phase III: the genomes of soil and plant-associated and newly described type strains.</title>
        <authorList>
            <person name="Whitman W.B."/>
            <person name="Woyke T."/>
            <person name="Klenk H.P."/>
            <person name="Zhou Y."/>
            <person name="Lilburn T.G."/>
            <person name="Beck B.J."/>
            <person name="De Vos P."/>
            <person name="Vandamme P."/>
            <person name="Eisen J.A."/>
            <person name="Garrity G."/>
            <person name="Hugenholtz P."/>
            <person name="Kyrpides N.C."/>
        </authorList>
    </citation>
    <scope>NUCLEOTIDE SEQUENCE [LARGE SCALE GENOMIC DNA]</scope>
    <source>
        <strain evidence="14 15">VKM Ac-2541</strain>
    </source>
</reference>
<evidence type="ECO:0000313" key="15">
    <source>
        <dbReference type="Proteomes" id="UP000295573"/>
    </source>
</evidence>
<dbReference type="GO" id="GO:0003995">
    <property type="term" value="F:acyl-CoA dehydrogenase activity"/>
    <property type="evidence" value="ECO:0007669"/>
    <property type="project" value="InterPro"/>
</dbReference>
<organism evidence="14 15">
    <name type="scientific">Kribbella antiqua</name>
    <dbReference type="NCBI Taxonomy" id="2512217"/>
    <lineage>
        <taxon>Bacteria</taxon>
        <taxon>Bacillati</taxon>
        <taxon>Actinomycetota</taxon>
        <taxon>Actinomycetes</taxon>
        <taxon>Propionibacteriales</taxon>
        <taxon>Kribbellaceae</taxon>
        <taxon>Kribbella</taxon>
    </lineage>
</organism>
<dbReference type="EMBL" id="SLWR01000001">
    <property type="protein sequence ID" value="TCO51475.1"/>
    <property type="molecule type" value="Genomic_DNA"/>
</dbReference>
<evidence type="ECO:0000256" key="2">
    <source>
        <dbReference type="ARBA" id="ARBA00005102"/>
    </source>
</evidence>
<evidence type="ECO:0000256" key="1">
    <source>
        <dbReference type="ARBA" id="ARBA00001974"/>
    </source>
</evidence>
<evidence type="ECO:0000259" key="11">
    <source>
        <dbReference type="Pfam" id="PF00441"/>
    </source>
</evidence>
<dbReference type="Pfam" id="PF00441">
    <property type="entry name" value="Acyl-CoA_dh_1"/>
    <property type="match status" value="1"/>
</dbReference>
<keyword evidence="15" id="KW-1185">Reference proteome</keyword>
<dbReference type="InterPro" id="IPR006091">
    <property type="entry name" value="Acyl-CoA_Oxase/DH_mid-dom"/>
</dbReference>
<protein>
    <recommendedName>
        <fullName evidence="8">Acyl-[acyl-carrier-protein] dehydrogenase MbtN</fullName>
    </recommendedName>
    <alternativeName>
        <fullName evidence="9">Mycobactin synthase protein N</fullName>
    </alternativeName>
</protein>
<dbReference type="InterPro" id="IPR013786">
    <property type="entry name" value="AcylCoA_DH/ox_N"/>
</dbReference>
<dbReference type="InterPro" id="IPR046373">
    <property type="entry name" value="Acyl-CoA_Oxase/DH_mid-dom_sf"/>
</dbReference>
<dbReference type="RefSeq" id="WP_132143357.1">
    <property type="nucleotide sequence ID" value="NZ_SLWR01000001.1"/>
</dbReference>
<dbReference type="FunFam" id="1.10.540.10:FF:000009">
    <property type="entry name" value="Probable acyl-CoA dehydrogenase"/>
    <property type="match status" value="1"/>
</dbReference>
<evidence type="ECO:0000256" key="8">
    <source>
        <dbReference type="ARBA" id="ARBA00040394"/>
    </source>
</evidence>
<comment type="caution">
    <text evidence="14">The sequence shown here is derived from an EMBL/GenBank/DDBJ whole genome shotgun (WGS) entry which is preliminary data.</text>
</comment>
<keyword evidence="5 10" id="KW-0274">FAD</keyword>
<dbReference type="Gene3D" id="1.10.540.10">
    <property type="entry name" value="Acyl-CoA dehydrogenase/oxidase, N-terminal domain"/>
    <property type="match status" value="1"/>
</dbReference>
<evidence type="ECO:0000256" key="9">
    <source>
        <dbReference type="ARBA" id="ARBA00042660"/>
    </source>
</evidence>
<evidence type="ECO:0000259" key="13">
    <source>
        <dbReference type="Pfam" id="PF02771"/>
    </source>
</evidence>
<dbReference type="OrthoDB" id="142556at2"/>
<evidence type="ECO:0000256" key="3">
    <source>
        <dbReference type="ARBA" id="ARBA00009347"/>
    </source>
</evidence>
<evidence type="ECO:0000313" key="14">
    <source>
        <dbReference type="EMBL" id="TCO51475.1"/>
    </source>
</evidence>
<dbReference type="GO" id="GO:0033539">
    <property type="term" value="P:fatty acid beta-oxidation using acyl-CoA dehydrogenase"/>
    <property type="evidence" value="ECO:0007669"/>
    <property type="project" value="TreeGrafter"/>
</dbReference>
<accession>A0A4R2J956</accession>
<dbReference type="Pfam" id="PF02770">
    <property type="entry name" value="Acyl-CoA_dh_M"/>
    <property type="match status" value="1"/>
</dbReference>
<dbReference type="PROSITE" id="PS00073">
    <property type="entry name" value="ACYL_COA_DH_2"/>
    <property type="match status" value="1"/>
</dbReference>
<evidence type="ECO:0000256" key="6">
    <source>
        <dbReference type="ARBA" id="ARBA00023002"/>
    </source>
</evidence>
<dbReference type="InterPro" id="IPR009075">
    <property type="entry name" value="AcylCo_DH/oxidase_C"/>
</dbReference>
<evidence type="ECO:0000256" key="5">
    <source>
        <dbReference type="ARBA" id="ARBA00022827"/>
    </source>
</evidence>
<sequence>MERQLFEADHDAFRETVRAFCDKEIVPHHDSWEEAGIVPREVWTAAGRAGLLGFMMPEEYGGGGVRDFRFNAVVTEELTRARASGVGFGIHTDINSAYLLAYANDEQKARWLPGFCSGETITAIAMTEPGAGSDLQGIQTTARRDGDHYVLNGQKTFISNGILADLVIVVAKTDPAAGAQGISLLVVERGMPGFERGRNLDKIGLKAQDTAELFFDNVLVPAENLLGEEGKGFGYLMEKLPQERLAIAVVAAAACENLLASTLEYVKDRTAFGRPIGSFQNSRFVLAELATETTIARVFVDRCIQELNAGTLTVAEAAMAKWWTTELQKKVVDRCLQLYGGYGFMTEYPIAKAYLDTRIQTIYGGTTEIMKEIIGRTLGI</sequence>
<dbReference type="InterPro" id="IPR037069">
    <property type="entry name" value="AcylCoA_DH/ox_N_sf"/>
</dbReference>
<evidence type="ECO:0000256" key="7">
    <source>
        <dbReference type="ARBA" id="ARBA00037085"/>
    </source>
</evidence>